<evidence type="ECO:0000313" key="1">
    <source>
        <dbReference type="EMBL" id="GAG88004.1"/>
    </source>
</evidence>
<name>X1AXT8_9ZZZZ</name>
<comment type="caution">
    <text evidence="1">The sequence shown here is derived from an EMBL/GenBank/DDBJ whole genome shotgun (WGS) entry which is preliminary data.</text>
</comment>
<dbReference type="EMBL" id="BART01016943">
    <property type="protein sequence ID" value="GAG88004.1"/>
    <property type="molecule type" value="Genomic_DNA"/>
</dbReference>
<protein>
    <submittedName>
        <fullName evidence="1">Uncharacterized protein</fullName>
    </submittedName>
</protein>
<organism evidence="1">
    <name type="scientific">marine sediment metagenome</name>
    <dbReference type="NCBI Taxonomy" id="412755"/>
    <lineage>
        <taxon>unclassified sequences</taxon>
        <taxon>metagenomes</taxon>
        <taxon>ecological metagenomes</taxon>
    </lineage>
</organism>
<sequence>MESDLTTLVASMNPTLINVVVDTVGSTGGDSHILDVARTDGGAATIAAVGTHTGIDVIHQHVGVPAAFDNVWRFNGGWVDVTAECGGVGNIALWVAQDDVVYFGHATTFDEIVCIFAAIATKSMHFQFHYSDGAAGWVRFYPTDDTNGAQMNGAIRFLASDIPAWAADTVNGVADKYWI</sequence>
<dbReference type="AlphaFoldDB" id="X1AXT8"/>
<gene>
    <name evidence="1" type="ORF">S01H4_32414</name>
</gene>
<accession>X1AXT8</accession>
<feature type="non-terminal residue" evidence="1">
    <location>
        <position position="179"/>
    </location>
</feature>
<reference evidence="1" key="1">
    <citation type="journal article" date="2014" name="Front. Microbiol.">
        <title>High frequency of phylogenetically diverse reductive dehalogenase-homologous genes in deep subseafloor sedimentary metagenomes.</title>
        <authorList>
            <person name="Kawai M."/>
            <person name="Futagami T."/>
            <person name="Toyoda A."/>
            <person name="Takaki Y."/>
            <person name="Nishi S."/>
            <person name="Hori S."/>
            <person name="Arai W."/>
            <person name="Tsubouchi T."/>
            <person name="Morono Y."/>
            <person name="Uchiyama I."/>
            <person name="Ito T."/>
            <person name="Fujiyama A."/>
            <person name="Inagaki F."/>
            <person name="Takami H."/>
        </authorList>
    </citation>
    <scope>NUCLEOTIDE SEQUENCE</scope>
    <source>
        <strain evidence="1">Expedition CK06-06</strain>
    </source>
</reference>
<proteinExistence type="predicted"/>